<sequence>MLRTNYVMRQICPIRFFSITKPQLQKPAGKPAASSAPTPGAVKVLAAKVQLRIPACQATTKEPVGPALGQYGIPAGDFCTRFNTASEKFIAGSKIDCKLLYYKDKKYDIVLDPPDISRFVIKACQIKKGASKAKKVAEIDPHYPVINSRMLYEVVNYVFSLRGEKVEFNHFKMARDSLRAMGIYFENEKAAGTSDVVKYE</sequence>
<dbReference type="Gene3D" id="3.30.1550.10">
    <property type="entry name" value="Ribosomal protein L11/L12, N-terminal domain"/>
    <property type="match status" value="1"/>
</dbReference>
<keyword evidence="2 5" id="KW-0689">Ribosomal protein</keyword>
<evidence type="ECO:0000256" key="3">
    <source>
        <dbReference type="ARBA" id="ARBA00023274"/>
    </source>
</evidence>
<dbReference type="GO" id="GO:0070180">
    <property type="term" value="F:large ribosomal subunit rRNA binding"/>
    <property type="evidence" value="ECO:0007669"/>
    <property type="project" value="TreeGrafter"/>
</dbReference>
<feature type="domain" description="Large ribosomal subunit protein uL11 N-terminal" evidence="4">
    <location>
        <begin position="49"/>
        <end position="107"/>
    </location>
</feature>
<dbReference type="EMBL" id="JAOPGA020001391">
    <property type="protein sequence ID" value="KAL0488016.1"/>
    <property type="molecule type" value="Genomic_DNA"/>
</dbReference>
<dbReference type="HAMAP" id="MF_00736">
    <property type="entry name" value="Ribosomal_uL11"/>
    <property type="match status" value="1"/>
</dbReference>
<reference evidence="5 6" key="1">
    <citation type="submission" date="2024-03" db="EMBL/GenBank/DDBJ databases">
        <title>The Acrasis kona genome and developmental transcriptomes reveal deep origins of eukaryotic multicellular pathways.</title>
        <authorList>
            <person name="Sheikh S."/>
            <person name="Fu C.-J."/>
            <person name="Brown M.W."/>
            <person name="Baldauf S.L."/>
        </authorList>
    </citation>
    <scope>NUCLEOTIDE SEQUENCE [LARGE SCALE GENOMIC DNA]</scope>
    <source>
        <strain evidence="5 6">ATCC MYA-3509</strain>
    </source>
</reference>
<dbReference type="Pfam" id="PF03946">
    <property type="entry name" value="Ribosomal_L11_N"/>
    <property type="match status" value="1"/>
</dbReference>
<accession>A0AAW2ZGY8</accession>
<dbReference type="SMART" id="SM00649">
    <property type="entry name" value="RL11"/>
    <property type="match status" value="1"/>
</dbReference>
<dbReference type="SUPFAM" id="SSF54747">
    <property type="entry name" value="Ribosomal L11/L12e N-terminal domain"/>
    <property type="match status" value="1"/>
</dbReference>
<comment type="similarity">
    <text evidence="1">Belongs to the universal ribosomal protein uL11 family.</text>
</comment>
<proteinExistence type="inferred from homology"/>
<dbReference type="Proteomes" id="UP001431209">
    <property type="component" value="Unassembled WGS sequence"/>
</dbReference>
<dbReference type="AlphaFoldDB" id="A0AAW2ZGY8"/>
<dbReference type="PANTHER" id="PTHR11661:SF1">
    <property type="entry name" value="LARGE RIBOSOMAL SUBUNIT PROTEIN UL11M"/>
    <property type="match status" value="1"/>
</dbReference>
<evidence type="ECO:0000256" key="1">
    <source>
        <dbReference type="ARBA" id="ARBA00010537"/>
    </source>
</evidence>
<dbReference type="PANTHER" id="PTHR11661">
    <property type="entry name" value="60S RIBOSOMAL PROTEIN L12"/>
    <property type="match status" value="1"/>
</dbReference>
<protein>
    <submittedName>
        <fullName evidence="5">Ribosomal protein L11</fullName>
    </submittedName>
</protein>
<evidence type="ECO:0000256" key="2">
    <source>
        <dbReference type="ARBA" id="ARBA00022980"/>
    </source>
</evidence>
<gene>
    <name evidence="5" type="ORF">AKO1_008883</name>
</gene>
<comment type="caution">
    <text evidence="5">The sequence shown here is derived from an EMBL/GenBank/DDBJ whole genome shotgun (WGS) entry which is preliminary data.</text>
</comment>
<dbReference type="GO" id="GO:0005762">
    <property type="term" value="C:mitochondrial large ribosomal subunit"/>
    <property type="evidence" value="ECO:0007669"/>
    <property type="project" value="TreeGrafter"/>
</dbReference>
<organism evidence="5 6">
    <name type="scientific">Acrasis kona</name>
    <dbReference type="NCBI Taxonomy" id="1008807"/>
    <lineage>
        <taxon>Eukaryota</taxon>
        <taxon>Discoba</taxon>
        <taxon>Heterolobosea</taxon>
        <taxon>Tetramitia</taxon>
        <taxon>Eutetramitia</taxon>
        <taxon>Acrasidae</taxon>
        <taxon>Acrasis</taxon>
    </lineage>
</organism>
<dbReference type="InterPro" id="IPR036796">
    <property type="entry name" value="Ribosomal_uL11_N_sf"/>
</dbReference>
<dbReference type="GO" id="GO:0003735">
    <property type="term" value="F:structural constituent of ribosome"/>
    <property type="evidence" value="ECO:0007669"/>
    <property type="project" value="InterPro"/>
</dbReference>
<dbReference type="GO" id="GO:0006412">
    <property type="term" value="P:translation"/>
    <property type="evidence" value="ECO:0007669"/>
    <property type="project" value="InterPro"/>
</dbReference>
<keyword evidence="3" id="KW-0687">Ribonucleoprotein</keyword>
<evidence type="ECO:0000313" key="5">
    <source>
        <dbReference type="EMBL" id="KAL0488016.1"/>
    </source>
</evidence>
<evidence type="ECO:0000313" key="6">
    <source>
        <dbReference type="Proteomes" id="UP001431209"/>
    </source>
</evidence>
<dbReference type="InterPro" id="IPR020784">
    <property type="entry name" value="Ribosomal_uL11_N"/>
</dbReference>
<keyword evidence="6" id="KW-1185">Reference proteome</keyword>
<name>A0AAW2ZGY8_9EUKA</name>
<evidence type="ECO:0000259" key="4">
    <source>
        <dbReference type="Pfam" id="PF03946"/>
    </source>
</evidence>
<dbReference type="InterPro" id="IPR000911">
    <property type="entry name" value="Ribosomal_uL11"/>
</dbReference>